<dbReference type="InterPro" id="IPR013783">
    <property type="entry name" value="Ig-like_fold"/>
</dbReference>
<dbReference type="Gene3D" id="3.40.390.10">
    <property type="entry name" value="Collagenase (Catalytic Domain)"/>
    <property type="match status" value="1"/>
</dbReference>
<dbReference type="PANTHER" id="PTHR11905">
    <property type="entry name" value="ADAM A DISINTEGRIN AND METALLOPROTEASE DOMAIN"/>
    <property type="match status" value="1"/>
</dbReference>
<dbReference type="InterPro" id="IPR045474">
    <property type="entry name" value="GEVED"/>
</dbReference>
<dbReference type="Gene3D" id="2.60.40.10">
    <property type="entry name" value="Immunoglobulins"/>
    <property type="match status" value="2"/>
</dbReference>
<feature type="chain" id="PRO_5045328660" evidence="2">
    <location>
        <begin position="24"/>
        <end position="1097"/>
    </location>
</feature>
<reference evidence="4" key="1">
    <citation type="submission" date="2023-02" db="EMBL/GenBank/DDBJ databases">
        <title>Polaribacter ponticola sp. nov., isolated from seawater.</title>
        <authorList>
            <person name="Baek J.H."/>
            <person name="Kim J.M."/>
            <person name="Choi D.G."/>
            <person name="Jeon C.O."/>
        </authorList>
    </citation>
    <scope>NUCLEOTIDE SEQUENCE</scope>
    <source>
        <strain evidence="4">MSW5</strain>
    </source>
</reference>
<dbReference type="InterPro" id="IPR026444">
    <property type="entry name" value="Secre_tail"/>
</dbReference>
<protein>
    <submittedName>
        <fullName evidence="4">M12 family metallo-peptidase</fullName>
    </submittedName>
</protein>
<dbReference type="InterPro" id="IPR024079">
    <property type="entry name" value="MetalloPept_cat_dom_sf"/>
</dbReference>
<evidence type="ECO:0000256" key="2">
    <source>
        <dbReference type="SAM" id="SignalP"/>
    </source>
</evidence>
<name>A0ABT5SA11_9FLAO</name>
<dbReference type="InterPro" id="IPR003961">
    <property type="entry name" value="FN3_dom"/>
</dbReference>
<evidence type="ECO:0000313" key="4">
    <source>
        <dbReference type="EMBL" id="MDD7914947.1"/>
    </source>
</evidence>
<keyword evidence="1 2" id="KW-0732">Signal</keyword>
<keyword evidence="5" id="KW-1185">Reference proteome</keyword>
<feature type="signal peptide" evidence="2">
    <location>
        <begin position="1"/>
        <end position="23"/>
    </location>
</feature>
<dbReference type="InterPro" id="IPR036116">
    <property type="entry name" value="FN3_sf"/>
</dbReference>
<proteinExistence type="predicted"/>
<dbReference type="RefSeq" id="WP_265725532.1">
    <property type="nucleotide sequence ID" value="NZ_JAOSLC020000003.1"/>
</dbReference>
<dbReference type="EMBL" id="JAOSLC020000003">
    <property type="protein sequence ID" value="MDD7914947.1"/>
    <property type="molecule type" value="Genomic_DNA"/>
</dbReference>
<gene>
    <name evidence="4" type="ORF">N5A56_011200</name>
</gene>
<evidence type="ECO:0000259" key="3">
    <source>
        <dbReference type="PROSITE" id="PS50853"/>
    </source>
</evidence>
<dbReference type="PANTHER" id="PTHR11905:SF159">
    <property type="entry name" value="ADAM METALLOPROTEASE"/>
    <property type="match status" value="1"/>
</dbReference>
<sequence>MKIKFTFLLVFTALFLSVKDSTAQEKWRKLDKTKTLLKENDIYKKKNFPSNYELMSLELTEFKESLVLRAKGQEKIIELPNAEGKLSKFNLKESSNLAPKLAAMFPSIKSYTAQGIDDPTAVAKISIGTDGFHAVVFSGKESTLYIDPYSKRKQEYIVYNRTSLSKEDREFECLLEEASSKELQLSSSAKKTNDGKLRTFRLALVCSAEYAQFHLTRQNVDDAASDEVKKTAVLSAMNTSMTRINGVFERDLAVKMEIVNDNDKVIFFNAFFDNISDGNAQTMINQVQTICDDKIGNDNYDIGHIFSIGGDGLAGLGVVCIDGSKARGVTGIASPVGDPYDIDYVAHEMGHQFGATHTQNNDCNRTASTAVEPGSGSTIMGYAGICSPNVLGVGPSTGNSDDYFHAVNISQMLSTIESSANCGVETDTNNTAPVAIAGADYIIPKSTPFVLKGNGTDVDGKESLTYNWEQIDPENATMPPASTSFRGPAFRSLPSSVSPNRYMPAIATVLAGNTATEWEVLPSTARSMNFSLLVRDNHAGGGSTARDDMKITVTNAEAFTVSSPSTAVTWDTGSTQTITWEKGTTDAAPINCTLVNIKLSLDGGLTYPIMVKENTANDGSEDIVIPDNGTTSARIMVEAVDNIFYNVNAVNFTINSTTPTYIISTSNQTMSACNTGSSSVDYDLNFDFVNGFSESVTLSSTGQPAGSSVSFSPATINADGNVTMTISNFDGATPQLYTINVAGSSSVNQNIAVNLNVTTQTFVASTLTSPAHDATDVGLTEVLMWDADSNASSYDVQIASDSGFSTIVSSGNVMTNSYVSTNLAGETIYYWRIKPKNSCGEGVYSSVYSFTTLKPSYCASNFTSEADHITNVTFNTINNDSGNDMVDGYEDYTAMSTIVKRGETHQVSVTFDTDGYQDNCTVFIDWNNDYVFDTATEMYDLGTGLDDLSTLTFDVFVPNDAKIGETRMRVVVEYTGTSSPHGVGACDSDHASEFGETEDYTIVVDNTASLKDIAFSGFNIYPNPTKGAFTLNLELVNTDKLTVQLFDIRGRMIGEKEYTNMVTNFSKKVLFENTVAGLYLVKIINGNKQTTRKLIIK</sequence>
<comment type="caution">
    <text evidence="4">The sequence shown here is derived from an EMBL/GenBank/DDBJ whole genome shotgun (WGS) entry which is preliminary data.</text>
</comment>
<evidence type="ECO:0000256" key="1">
    <source>
        <dbReference type="ARBA" id="ARBA00022729"/>
    </source>
</evidence>
<feature type="domain" description="Fibronectin type-III" evidence="3">
    <location>
        <begin position="758"/>
        <end position="855"/>
    </location>
</feature>
<dbReference type="Pfam" id="PF13583">
    <property type="entry name" value="Reprolysin_4"/>
    <property type="match status" value="1"/>
</dbReference>
<evidence type="ECO:0000313" key="5">
    <source>
        <dbReference type="Proteomes" id="UP001151478"/>
    </source>
</evidence>
<organism evidence="4 5">
    <name type="scientific">Polaribacter ponticola</name>
    <dbReference type="NCBI Taxonomy" id="2978475"/>
    <lineage>
        <taxon>Bacteria</taxon>
        <taxon>Pseudomonadati</taxon>
        <taxon>Bacteroidota</taxon>
        <taxon>Flavobacteriia</taxon>
        <taxon>Flavobacteriales</taxon>
        <taxon>Flavobacteriaceae</taxon>
    </lineage>
</organism>
<dbReference type="Proteomes" id="UP001151478">
    <property type="component" value="Unassembled WGS sequence"/>
</dbReference>
<accession>A0ABT5SA11</accession>
<dbReference type="PROSITE" id="PS50853">
    <property type="entry name" value="FN3"/>
    <property type="match status" value="1"/>
</dbReference>
<dbReference type="NCBIfam" id="TIGR04183">
    <property type="entry name" value="Por_Secre_tail"/>
    <property type="match status" value="1"/>
</dbReference>
<dbReference type="Pfam" id="PF20009">
    <property type="entry name" value="GEVED"/>
    <property type="match status" value="1"/>
</dbReference>
<dbReference type="Pfam" id="PF18962">
    <property type="entry name" value="Por_Secre_tail"/>
    <property type="match status" value="1"/>
</dbReference>
<dbReference type="SUPFAM" id="SSF55486">
    <property type="entry name" value="Metalloproteases ('zincins'), catalytic domain"/>
    <property type="match status" value="1"/>
</dbReference>
<dbReference type="SUPFAM" id="SSF49265">
    <property type="entry name" value="Fibronectin type III"/>
    <property type="match status" value="1"/>
</dbReference>